<dbReference type="PANTHER" id="PTHR30348:SF9">
    <property type="entry name" value="UPF0759 PROTEIN YECE"/>
    <property type="match status" value="1"/>
</dbReference>
<sequence>MPHSPALSSPPPLRLGLAMWSHPHWQQSLYGRGCKSGERLARYAEVFHAVEGNTTFYAVPNATTVRNWHAATPEDFRFTFKLPQTITHQHQLQHCDQLLADFFTTLSPLADKIGLWKVQLPAQFGPLALPALERLLTRFPRQYPVGVEVRHPAFFAKGEEEQQLNRLLIEHGANRIIMDSRPVFAAEPTTEAVIEAHQNKPRVPVHAIATSTQPMIRFIGHPDDASNDAFFANWLARLPLWLRAGKQPYLFVHTPDNNRAPELAVRLYQQLLHHAPDLALPNVELPKPADSAQFSLL</sequence>
<organism evidence="1 2">
    <name type="scientific">Photobacterium aphoticum</name>
    <dbReference type="NCBI Taxonomy" id="754436"/>
    <lineage>
        <taxon>Bacteria</taxon>
        <taxon>Pseudomonadati</taxon>
        <taxon>Pseudomonadota</taxon>
        <taxon>Gammaproteobacteria</taxon>
        <taxon>Vibrionales</taxon>
        <taxon>Vibrionaceae</taxon>
        <taxon>Photobacterium</taxon>
    </lineage>
</organism>
<gene>
    <name evidence="1" type="ORF">ABT58_14080</name>
</gene>
<comment type="caution">
    <text evidence="1">The sequence shown here is derived from an EMBL/GenBank/DDBJ whole genome shotgun (WGS) entry which is preliminary data.</text>
</comment>
<dbReference type="SUPFAM" id="SSF117396">
    <property type="entry name" value="TM1631-like"/>
    <property type="match status" value="1"/>
</dbReference>
<dbReference type="InterPro" id="IPR036520">
    <property type="entry name" value="UPF0759_sf"/>
</dbReference>
<keyword evidence="2" id="KW-1185">Reference proteome</keyword>
<dbReference type="AlphaFoldDB" id="A0A0J1JEL8"/>
<evidence type="ECO:0000313" key="1">
    <source>
        <dbReference type="EMBL" id="KLV00117.1"/>
    </source>
</evidence>
<proteinExistence type="predicted"/>
<name>A0A0J1JEL8_9GAMM</name>
<dbReference type="Gene3D" id="3.20.20.410">
    <property type="entry name" value="Protein of unknown function UPF0759"/>
    <property type="match status" value="1"/>
</dbReference>
<evidence type="ECO:0008006" key="3">
    <source>
        <dbReference type="Google" id="ProtNLM"/>
    </source>
</evidence>
<dbReference type="InterPro" id="IPR002763">
    <property type="entry name" value="DUF72"/>
</dbReference>
<dbReference type="PATRIC" id="fig|754436.4.peg.2990"/>
<dbReference type="EMBL" id="LDOV01000025">
    <property type="protein sequence ID" value="KLV00117.1"/>
    <property type="molecule type" value="Genomic_DNA"/>
</dbReference>
<reference evidence="1 2" key="1">
    <citation type="submission" date="2015-05" db="EMBL/GenBank/DDBJ databases">
        <title>Photobacterium galathea sp. nov.</title>
        <authorList>
            <person name="Machado H."/>
            <person name="Gram L."/>
        </authorList>
    </citation>
    <scope>NUCLEOTIDE SEQUENCE [LARGE SCALE GENOMIC DNA]</scope>
    <source>
        <strain evidence="1 2">DSM 25995</strain>
    </source>
</reference>
<protein>
    <recommendedName>
        <fullName evidence="3">DUF72 domain-containing protein</fullName>
    </recommendedName>
</protein>
<accession>A0A0J1JEL8</accession>
<dbReference type="Proteomes" id="UP000036426">
    <property type="component" value="Unassembled WGS sequence"/>
</dbReference>
<dbReference type="PANTHER" id="PTHR30348">
    <property type="entry name" value="UNCHARACTERIZED PROTEIN YECE"/>
    <property type="match status" value="1"/>
</dbReference>
<dbReference type="RefSeq" id="WP_047875056.1">
    <property type="nucleotide sequence ID" value="NZ_BMYC01000008.1"/>
</dbReference>
<dbReference type="Pfam" id="PF01904">
    <property type="entry name" value="DUF72"/>
    <property type="match status" value="1"/>
</dbReference>
<evidence type="ECO:0000313" key="2">
    <source>
        <dbReference type="Proteomes" id="UP000036426"/>
    </source>
</evidence>